<reference evidence="3" key="1">
    <citation type="journal article" date="2023" name="Front. Mar. Sci.">
        <title>A new Merluccius polli reference genome to investigate the effects of global change in West African waters.</title>
        <authorList>
            <person name="Mateo J.L."/>
            <person name="Blanco-Fernandez C."/>
            <person name="Garcia-Vazquez E."/>
            <person name="Machado-Schiaffino G."/>
        </authorList>
    </citation>
    <scope>NUCLEOTIDE SEQUENCE</scope>
    <source>
        <strain evidence="3">C29</strain>
        <tissue evidence="3">Fin</tissue>
    </source>
</reference>
<accession>A0AA47M289</accession>
<evidence type="ECO:0000313" key="3">
    <source>
        <dbReference type="EMBL" id="KAK0132263.1"/>
    </source>
</evidence>
<keyword evidence="2" id="KW-0472">Membrane</keyword>
<gene>
    <name evidence="3" type="primary">ABCA12_0</name>
    <name evidence="3" type="ORF">N1851_032942</name>
</gene>
<keyword evidence="3" id="KW-0547">Nucleotide-binding</keyword>
<feature type="compositionally biased region" description="Polar residues" evidence="1">
    <location>
        <begin position="2178"/>
        <end position="2191"/>
    </location>
</feature>
<evidence type="ECO:0000313" key="4">
    <source>
        <dbReference type="Proteomes" id="UP001174136"/>
    </source>
</evidence>
<evidence type="ECO:0000256" key="2">
    <source>
        <dbReference type="SAM" id="Phobius"/>
    </source>
</evidence>
<protein>
    <submittedName>
        <fullName evidence="3">ATP-binding cassette sub-family A member 12</fullName>
    </submittedName>
</protein>
<keyword evidence="4" id="KW-1185">Reference proteome</keyword>
<feature type="region of interest" description="Disordered" evidence="1">
    <location>
        <begin position="2158"/>
        <end position="2203"/>
    </location>
</feature>
<dbReference type="Proteomes" id="UP001174136">
    <property type="component" value="Unassembled WGS sequence"/>
</dbReference>
<sequence>MCFDDNRLDFNERDARDPELMAFLHQLRLLLWKNGLGVVRQPGWSLTVIIWPIIIFIILAVTRKQFPPLMKEPCYVRPRNLPSTGFFPFLQTLMCSSDSTCHNTSRLLDSQRSHSRGFPHKDLFNSWNSIQSALMQNSTSHPAEMLAHWNAILGTLDGGVVTADNQKWSHSSLMDHFNSTLPFQNTSNTMLEPLQALKRAMCTVGLTMVNTSSGHPLFYALETFCKSNNTVLEVSLLTLNQLLLDLITSQPKVVMAMAGHVLEMFDQLQNHGALWDNLLVFPLFSATSVDQALAGVEGLLSNTQWALHVFKKSFPEAGATLSPLHPFLAGGINLTHYMQKWPGRDVYITLGDIVMLHNDTLSEAAKQVLREIRIPLDKAIYLLLDQDTAHTFICQNSSSSFGLTTACMTGMVDMVLGWISPEKVAKQVKLRMLTWALLMWSKDVAPSDMTFVKDLLYSMMEGAEGGPQDTRRRRRSVDTEEPQNIDEDLFLNLGRVVIDSLKIIPDADIIIQRILRASFFSMHTTNLAINTLENVLVSILKDVHQLKNTYMMLMTNQSGAGAWMGQILTSTIEMVMEVLTPTGPLTCEHLMRPYEWLLHSECLDTEVWKAIICQNITNLEQSLAMEWWPLFHMVEEGYNNISSQQGNTVTLPMILSEWHKLCNNTMNLPVALEGMVMDIISDSRMSRNSTYDMTETLLQSVLLGLASLGKDIEGSRLWPQVSRYVHMAAWIVNYKPGNTMEPANCESPISSSVDAKTMDVYCNADVDWLQFVQATAQAMRSLPHKPEILISYLKGTVYLLEHIYGDILRGLIVQQIPQQIPDNDALSHYMINLLHTLHGFALKLTTLEDSDISNPDVMLPDFRQLLQSTGLTPLMPLLESSASFNASTALDVALKLLRKNQHLFTFNETDPTLPDLERLIMKLLSTELNLTLPLSLSMGHTLLTYSSYLSPEDLAHLQLAIQPYTKQTSAGFTEAVLSAMELLKKLTDAPDGDPTNIILAYVQQLQNFLVSALRLRQINEVWLASGQLNTAQVTNLHLVTVDLLQLLTPGGLQNLTQAGPNATQQLIMQKLLAFLPVEVQLLVTDLLQDVMLLESQMSFCTSTGQNCVASLSEIFKFLQQVAAMALAAEGNVTIQIAQTNPFLWPQSSLHMTTTICSLLLPQRDARHIQLIQKMLSFITLVMDNTHPTVAQVQHALRQSNLTLAELDKCAALFGVADINSLLVNIVGLFDVRQCFAPQPGPSVTVHCAMGLISRVTDFLLNLPVLHNESTVVFAFIPTLLNNSILDAQRVNFSGNPHLPIVQVLNGTLANVKMSLHQVNLNFSEVMQEISVLQGLLELASKQLYTMPPFSNVTMIDATYHNQLEIACWYLKKLENITSTSNLSSLLQPIYRMAELQVALQLASSNFSMFVNNQVMNLINNLEYPLDGVGVNTIGLTIITIVREQIKVILKNFELQNDYTQSLGLHPMCNASTLNDLSYQAELYLDIIRNWMKEPNVASVFGSMFHWGNSSLSTPGNNIHQLLQTVGHYLNQQQLSYFWVISNITEANLKALAVAEQPGGLQSDQFSDAVSEMVQHMLQSLNAEIGPLPPELQHNVLAITTDSLRLIVSPNMGYASARNISLQILRRAEILVKLTLPFDVADYLISGIQIITTYFEAISLPGGQDNWNDIILKEMQTIYERLPKNSTAKAYMTIVIDITHSLIQMLLNSVWPMFMEHLGFPSEVPPLMGFVDLAPVVEQIMNGTTNPGTWSKLQMMLNTLLSMLQGTSMWEDDVPVVLMIETILYTQVTNLQAQNELMQNLQEPLVTLIAELVQSINSSRLNLSVIPEQLQHAIELTAMAAGKANGTLKCSQVLSLWDPVREAAGLDKDTLRAWCQVSLQPVLQSSSAAQTAFGNLNINNATLGAANATAARLTKILHSLYNAFINNSRVSEQLITALCTELSNLQPLSPEVQAQWYQHLQDMLLQQSLSSLKMLSDQLSIAAPFLQAHIYAVEQAAHHLLSNLQHIQNGDISQDIIRETLYTLLHSLNLTEPVLPMVWGNFTMLDGPSLFNLMKGVVEVTVQTQVFGDAPDFYRCLERFVAANGTSLLAEEVAELLAWASATAASGADALPQLLRRMHAAFGVLLDIIGQMGADLPENTGLFGDLVWNLVHMVQSMAPPAGGDDDDSQPPWASVTWGYPNNGTQWPETSSAVKARRRRETRTEPMQEPMGDFMDLFSIDYPALFKAINVAPTNTEVLETAHMFLTNQDLNVVVKGVTQDMLGDEDTSDKDEAIDAMLGVLAYLTNPESYASPWTTMDLLNNAAYLLPVGFPFSQVIQNITRSLARESQENMVLLQQMANTASELLHTSMMDERYLDILTLFSSQVCRLENMDAVGYLMRALYVDPGQLCATLRPAMQILAQVLPANFSNIPEALFSTFIGDTVSYKADRDWTSALTDSFGFNISGIQALNVNITKPDWAVVREMLKNETAFVMDVQRHMVFDPHILSLLLNNTLPSKLAVSVCLHAMH</sequence>
<organism evidence="3 4">
    <name type="scientific">Merluccius polli</name>
    <name type="common">Benguela hake</name>
    <name type="synonym">Merluccius cadenati</name>
    <dbReference type="NCBI Taxonomy" id="89951"/>
    <lineage>
        <taxon>Eukaryota</taxon>
        <taxon>Metazoa</taxon>
        <taxon>Chordata</taxon>
        <taxon>Craniata</taxon>
        <taxon>Vertebrata</taxon>
        <taxon>Euteleostomi</taxon>
        <taxon>Actinopterygii</taxon>
        <taxon>Neopterygii</taxon>
        <taxon>Teleostei</taxon>
        <taxon>Neoteleostei</taxon>
        <taxon>Acanthomorphata</taxon>
        <taxon>Zeiogadaria</taxon>
        <taxon>Gadariae</taxon>
        <taxon>Gadiformes</taxon>
        <taxon>Gadoidei</taxon>
        <taxon>Merlucciidae</taxon>
        <taxon>Merluccius</taxon>
    </lineage>
</organism>
<name>A0AA47M289_MERPO</name>
<feature type="transmembrane region" description="Helical" evidence="2">
    <location>
        <begin position="43"/>
        <end position="61"/>
    </location>
</feature>
<keyword evidence="2" id="KW-0812">Transmembrane</keyword>
<keyword evidence="2" id="KW-1133">Transmembrane helix</keyword>
<keyword evidence="3" id="KW-0067">ATP-binding</keyword>
<dbReference type="GO" id="GO:0005524">
    <property type="term" value="F:ATP binding"/>
    <property type="evidence" value="ECO:0007669"/>
    <property type="project" value="UniProtKB-KW"/>
</dbReference>
<comment type="caution">
    <text evidence="3">The sequence shown here is derived from an EMBL/GenBank/DDBJ whole genome shotgun (WGS) entry which is preliminary data.</text>
</comment>
<evidence type="ECO:0000256" key="1">
    <source>
        <dbReference type="SAM" id="MobiDB-lite"/>
    </source>
</evidence>
<proteinExistence type="predicted"/>
<dbReference type="EMBL" id="JAOPHQ010006277">
    <property type="protein sequence ID" value="KAK0132263.1"/>
    <property type="molecule type" value="Genomic_DNA"/>
</dbReference>